<evidence type="ECO:0000256" key="1">
    <source>
        <dbReference type="SAM" id="MobiDB-lite"/>
    </source>
</evidence>
<gene>
    <name evidence="2" type="ORF">H4W79_001795</name>
</gene>
<dbReference type="SUPFAM" id="SSF81901">
    <property type="entry name" value="HCP-like"/>
    <property type="match status" value="2"/>
</dbReference>
<organism evidence="2 3">
    <name type="scientific">Nocardiopsis terrae</name>
    <dbReference type="NCBI Taxonomy" id="372655"/>
    <lineage>
        <taxon>Bacteria</taxon>
        <taxon>Bacillati</taxon>
        <taxon>Actinomycetota</taxon>
        <taxon>Actinomycetes</taxon>
        <taxon>Streptosporangiales</taxon>
        <taxon>Nocardiopsidaceae</taxon>
        <taxon>Nocardiopsis</taxon>
    </lineage>
</organism>
<dbReference type="InterPro" id="IPR019734">
    <property type="entry name" value="TPR_rpt"/>
</dbReference>
<reference evidence="2 3" key="1">
    <citation type="submission" date="2020-10" db="EMBL/GenBank/DDBJ databases">
        <title>Sequencing the genomes of 1000 actinobacteria strains.</title>
        <authorList>
            <person name="Klenk H.-P."/>
        </authorList>
    </citation>
    <scope>NUCLEOTIDE SEQUENCE [LARGE SCALE GENOMIC DNA]</scope>
    <source>
        <strain evidence="2 3">DSM 45157</strain>
    </source>
</reference>
<dbReference type="SMART" id="SM00671">
    <property type="entry name" value="SEL1"/>
    <property type="match status" value="5"/>
</dbReference>
<dbReference type="SMART" id="SM00028">
    <property type="entry name" value="TPR"/>
    <property type="match status" value="3"/>
</dbReference>
<dbReference type="Gene3D" id="1.25.40.10">
    <property type="entry name" value="Tetratricopeptide repeat domain"/>
    <property type="match status" value="3"/>
</dbReference>
<dbReference type="RefSeq" id="WP_225942387.1">
    <property type="nucleotide sequence ID" value="NZ_BMXJ01000004.1"/>
</dbReference>
<accession>A0ABR9HEW9</accession>
<protein>
    <submittedName>
        <fullName evidence="2">TPR repeat protein</fullName>
    </submittedName>
</protein>
<dbReference type="InterPro" id="IPR050767">
    <property type="entry name" value="Sel1_AlgK"/>
</dbReference>
<name>A0ABR9HEW9_9ACTN</name>
<keyword evidence="3" id="KW-1185">Reference proteome</keyword>
<dbReference type="Proteomes" id="UP000598217">
    <property type="component" value="Unassembled WGS sequence"/>
</dbReference>
<dbReference type="InterPro" id="IPR006597">
    <property type="entry name" value="Sel1-like"/>
</dbReference>
<dbReference type="Pfam" id="PF13176">
    <property type="entry name" value="TPR_7"/>
    <property type="match status" value="1"/>
</dbReference>
<dbReference type="InterPro" id="IPR011990">
    <property type="entry name" value="TPR-like_helical_dom_sf"/>
</dbReference>
<evidence type="ECO:0000313" key="2">
    <source>
        <dbReference type="EMBL" id="MBE1457581.1"/>
    </source>
</evidence>
<dbReference type="EMBL" id="JADBDY010000001">
    <property type="protein sequence ID" value="MBE1457581.1"/>
    <property type="molecule type" value="Genomic_DNA"/>
</dbReference>
<dbReference type="Pfam" id="PF13432">
    <property type="entry name" value="TPR_16"/>
    <property type="match status" value="3"/>
</dbReference>
<feature type="region of interest" description="Disordered" evidence="1">
    <location>
        <begin position="58"/>
        <end position="80"/>
    </location>
</feature>
<comment type="caution">
    <text evidence="2">The sequence shown here is derived from an EMBL/GenBank/DDBJ whole genome shotgun (WGS) entry which is preliminary data.</text>
</comment>
<proteinExistence type="predicted"/>
<dbReference type="PANTHER" id="PTHR11102">
    <property type="entry name" value="SEL-1-LIKE PROTEIN"/>
    <property type="match status" value="1"/>
</dbReference>
<dbReference type="PANTHER" id="PTHR11102:SF160">
    <property type="entry name" value="ERAD-ASSOCIATED E3 UBIQUITIN-PROTEIN LIGASE COMPONENT HRD3"/>
    <property type="match status" value="1"/>
</dbReference>
<evidence type="ECO:0000313" key="3">
    <source>
        <dbReference type="Proteomes" id="UP000598217"/>
    </source>
</evidence>
<sequence length="712" mass="77382">MRRMRVWVLATIGAALLLVLGASLLLPGLEELSWAAGAGSFVLAAAAMALAWTPPKRASTPLAQAPEPEPAGAGVNNRMGENHGVSIQAGAIHGPVTVNTPPAQAGAPVPGWVEIALPVHQADARDLGAHDALPGAEDAGLPPYVARDVDDELDRRLSAAAEHPRGGMVLVAGASTAGKTRALAAALARALPDRMLVAPPEDTDLRSLPTWLQERTKRNPQGWVVWLDDLDRHLSSSGLTPALVAELGRTGALVAATIRRERLDSLRPSATDPAPGSERAGYAVLKTPPVVVNRRWSLPERERARASADERLVQAAADERFGVAEQLAAGPLLQQAWRDGPDSGHPRGYALVAAAVGLAQAGVSSPLTREQLHTAHSAYLPDPPPLPEETDRAWEWATQPRSGLAGLLVPADHDGLRWRAFDYLTLPDPLPDAVWQNALDAATDQDRLDVGLTAYHADRADVAETAWLRVAREGDSLAMFNLGQLLERRGETDGAEHWYRRAAQQGNTFAMHNLRLLLTARGETDEAEDWYRRANRDGDGLSTLVLGMLLKDPGEAGEAEAWNRLRAQEGSTSAMFDLGNLLKGRGETDEAEHWYRHAAQGGKTLAMFDLGNLLERRGETDEAEHWYRHAAQQDDLTAIAAPGKLGHLLRKQGRTREAEDWYRRAAQEGYISAMSELGNLLEKRGETDEAEHWYRRAEEGERHLWDNSEGFR</sequence>